<dbReference type="CDD" id="cd01412">
    <property type="entry name" value="SIRT5_Af1_CobB"/>
    <property type="match status" value="1"/>
</dbReference>
<keyword evidence="2" id="KW-0808">Transferase</keyword>
<reference evidence="6 7" key="1">
    <citation type="submission" date="2018-05" db="EMBL/GenBank/DDBJ databases">
        <title>Genome sequencing and assembly of the regulated plant pathogen Lachnellula willkommii and related sister species for the development of diagnostic species identification markers.</title>
        <authorList>
            <person name="Giroux E."/>
            <person name="Bilodeau G."/>
        </authorList>
    </citation>
    <scope>NUCLEOTIDE SEQUENCE [LARGE SCALE GENOMIC DNA]</scope>
    <source>
        <strain evidence="6 7">CBS 197.66</strain>
    </source>
</reference>
<organism evidence="6 7">
    <name type="scientific">Lachnellula subtilissima</name>
    <dbReference type="NCBI Taxonomy" id="602034"/>
    <lineage>
        <taxon>Eukaryota</taxon>
        <taxon>Fungi</taxon>
        <taxon>Dikarya</taxon>
        <taxon>Ascomycota</taxon>
        <taxon>Pezizomycotina</taxon>
        <taxon>Leotiomycetes</taxon>
        <taxon>Helotiales</taxon>
        <taxon>Lachnaceae</taxon>
        <taxon>Lachnellula</taxon>
    </lineage>
</organism>
<comment type="similarity">
    <text evidence="1">Belongs to the sirtuin family. Class I subfamily.</text>
</comment>
<dbReference type="AlphaFoldDB" id="A0A8H8S2F7"/>
<keyword evidence="4" id="KW-0862">Zinc</keyword>
<keyword evidence="4" id="KW-0479">Metal-binding</keyword>
<dbReference type="PROSITE" id="PS50305">
    <property type="entry name" value="SIRTUIN"/>
    <property type="match status" value="1"/>
</dbReference>
<dbReference type="Gene3D" id="3.40.50.1220">
    <property type="entry name" value="TPP-binding domain"/>
    <property type="match status" value="1"/>
</dbReference>
<dbReference type="Pfam" id="PF02146">
    <property type="entry name" value="SIR2"/>
    <property type="match status" value="1"/>
</dbReference>
<dbReference type="EMBL" id="QGMJ01000012">
    <property type="protein sequence ID" value="TVY45511.1"/>
    <property type="molecule type" value="Genomic_DNA"/>
</dbReference>
<keyword evidence="3" id="KW-0520">NAD</keyword>
<dbReference type="OrthoDB" id="424302at2759"/>
<evidence type="ECO:0000256" key="3">
    <source>
        <dbReference type="ARBA" id="ARBA00023027"/>
    </source>
</evidence>
<dbReference type="InterPro" id="IPR026591">
    <property type="entry name" value="Sirtuin_cat_small_dom_sf"/>
</dbReference>
<dbReference type="GO" id="GO:0036055">
    <property type="term" value="F:protein-succinyllysine desuccinylase activity"/>
    <property type="evidence" value="ECO:0007669"/>
    <property type="project" value="InterPro"/>
</dbReference>
<keyword evidence="7" id="KW-1185">Reference proteome</keyword>
<dbReference type="InterPro" id="IPR050134">
    <property type="entry name" value="NAD-dep_sirtuin_deacylases"/>
</dbReference>
<dbReference type="GO" id="GO:0070403">
    <property type="term" value="F:NAD+ binding"/>
    <property type="evidence" value="ECO:0007669"/>
    <property type="project" value="InterPro"/>
</dbReference>
<evidence type="ECO:0000256" key="1">
    <source>
        <dbReference type="ARBA" id="ARBA00006924"/>
    </source>
</evidence>
<dbReference type="SUPFAM" id="SSF52467">
    <property type="entry name" value="DHS-like NAD/FAD-binding domain"/>
    <property type="match status" value="1"/>
</dbReference>
<dbReference type="GO" id="GO:0036054">
    <property type="term" value="F:protein-malonyllysine demalonylase activity"/>
    <property type="evidence" value="ECO:0007669"/>
    <property type="project" value="InterPro"/>
</dbReference>
<feature type="active site" description="Proton acceptor" evidence="4">
    <location>
        <position position="146"/>
    </location>
</feature>
<evidence type="ECO:0000256" key="4">
    <source>
        <dbReference type="PROSITE-ProRule" id="PRU00236"/>
    </source>
</evidence>
<dbReference type="Proteomes" id="UP000462212">
    <property type="component" value="Unassembled WGS sequence"/>
</dbReference>
<dbReference type="InterPro" id="IPR003000">
    <property type="entry name" value="Sirtuin"/>
</dbReference>
<feature type="binding site" evidence="4">
    <location>
        <position position="216"/>
    </location>
    <ligand>
        <name>Zn(2+)</name>
        <dbReference type="ChEBI" id="CHEBI:29105"/>
    </ligand>
</feature>
<dbReference type="Gene3D" id="3.30.1600.10">
    <property type="entry name" value="SIR2/SIRT2 'Small Domain"/>
    <property type="match status" value="1"/>
</dbReference>
<dbReference type="PANTHER" id="PTHR11085:SF10">
    <property type="entry name" value="NAD-DEPENDENT PROTEIN DEACYLASE SIRTUIN-5, MITOCHONDRIAL-RELATED"/>
    <property type="match status" value="1"/>
</dbReference>
<evidence type="ECO:0000313" key="7">
    <source>
        <dbReference type="Proteomes" id="UP000462212"/>
    </source>
</evidence>
<evidence type="ECO:0000256" key="2">
    <source>
        <dbReference type="ARBA" id="ARBA00022679"/>
    </source>
</evidence>
<proteinExistence type="inferred from homology"/>
<evidence type="ECO:0000259" key="5">
    <source>
        <dbReference type="PROSITE" id="PS50305"/>
    </source>
</evidence>
<dbReference type="PANTHER" id="PTHR11085">
    <property type="entry name" value="NAD-DEPENDENT PROTEIN DEACYLASE SIRTUIN-5, MITOCHONDRIAL-RELATED"/>
    <property type="match status" value="1"/>
</dbReference>
<dbReference type="InterPro" id="IPR027546">
    <property type="entry name" value="Sirtuin_class_III"/>
</dbReference>
<sequence>MSSSKPKFFPIGSVPPMKQMPSVTKASTSVEDFHKVLEKSTRIMALCGAGLSAASGLGTFRGAGGLWRNYQATSLATPEAFKKDPGLVWLFYSYRRHMALQAKPNAGHYALTELSKKLPEFITLTQNVDGLSQRANHPRQQLKLLHGSLFDIKCFNCSRIELNNFDDPFHPSLDIKSGDDDRLAASSNTMPARIAQMDPEAPPTIPVDDLPKCPECKTGLLRPGVVWFGEALPEDTIEEIDAWIAEKRVDLCLVIGTTATVYPAAGYVEEARQAGARIVVINMDSEELGAASGLRKGDFLFEGDASTILPDILRPIIGDLDLKGGMKDAAGV</sequence>
<accession>A0A8H8S2F7</accession>
<feature type="binding site" evidence="4">
    <location>
        <position position="213"/>
    </location>
    <ligand>
        <name>Zn(2+)</name>
        <dbReference type="ChEBI" id="CHEBI:29105"/>
    </ligand>
</feature>
<gene>
    <name evidence="6" type="ORF">LSUB1_G000867</name>
</gene>
<feature type="binding site" evidence="4">
    <location>
        <position position="154"/>
    </location>
    <ligand>
        <name>Zn(2+)</name>
        <dbReference type="ChEBI" id="CHEBI:29105"/>
    </ligand>
</feature>
<name>A0A8H8S2F7_9HELO</name>
<dbReference type="InterPro" id="IPR029035">
    <property type="entry name" value="DHS-like_NAD/FAD-binding_dom"/>
</dbReference>
<dbReference type="GO" id="GO:0017136">
    <property type="term" value="F:histone deacetylase activity, NAD-dependent"/>
    <property type="evidence" value="ECO:0007669"/>
    <property type="project" value="TreeGrafter"/>
</dbReference>
<dbReference type="GO" id="GO:0046872">
    <property type="term" value="F:metal ion binding"/>
    <property type="evidence" value="ECO:0007669"/>
    <property type="project" value="UniProtKB-KW"/>
</dbReference>
<comment type="caution">
    <text evidence="6">The sequence shown here is derived from an EMBL/GenBank/DDBJ whole genome shotgun (WGS) entry which is preliminary data.</text>
</comment>
<dbReference type="InterPro" id="IPR026590">
    <property type="entry name" value="Ssirtuin_cat_dom"/>
</dbReference>
<feature type="binding site" evidence="4">
    <location>
        <position position="157"/>
    </location>
    <ligand>
        <name>Zn(2+)</name>
        <dbReference type="ChEBI" id="CHEBI:29105"/>
    </ligand>
</feature>
<evidence type="ECO:0000313" key="6">
    <source>
        <dbReference type="EMBL" id="TVY45511.1"/>
    </source>
</evidence>
<protein>
    <submittedName>
        <fullName evidence="6">NAD-dependent protein deacylase</fullName>
    </submittedName>
</protein>
<dbReference type="GO" id="GO:0005634">
    <property type="term" value="C:nucleus"/>
    <property type="evidence" value="ECO:0007669"/>
    <property type="project" value="TreeGrafter"/>
</dbReference>
<feature type="domain" description="Deacetylase sirtuin-type" evidence="5">
    <location>
        <begin position="23"/>
        <end position="319"/>
    </location>
</feature>